<sequence>MSQPEATRGLAMFLSNASGLLREQVDGFVSADGGIADTFRSPGTGSAGAVQTTTPEQPKINPFNVVTPTAGRPLGLEQLVAQLAATDVPTMTGISANWTTTASAIAEAFALVPEAMGLLAGSAETESVGHAMKHIDMIRMLATQYAAHSQILGTQTAGLVTLTEASGIQAAAVLGIVRAAVDPIVSKGLEEAYLSAYGPQLTAELLPVVPTFNQLLREMNSVNGGLMDEGDTGTRIPEFVKQALPKVVSQALTDAGWKDLAHATTPAEIVEQVGRPNPEMLDLITSGATPTQVASAMAPTLPPAGALGGAPMAGGLGGAGGVGGAGLVSPAGGVSGVGGGFGSPGAAGSFGGFGGPMPFAGRGGGGFRGGAGFGAGAGFGGGAGFGSGAVPGALPSGGTGVGAGAGTGAGAGSGGVVAGGSGAGPRAGGAMVGAGGVHGGGYGVGPAAGAGRGGQQKRGRVQAVTSAVEREGNLKALLGEAPEVVPGVIGAWVREPRR</sequence>
<accession>A0A9X3LRV3</accession>
<evidence type="ECO:0000313" key="2">
    <source>
        <dbReference type="Proteomes" id="UP001146468"/>
    </source>
</evidence>
<reference evidence="1" key="1">
    <citation type="submission" date="2022-02" db="EMBL/GenBank/DDBJ databases">
        <title>Corynebacterium sp. from urogenital microbiome.</title>
        <authorList>
            <person name="Cappelli E.A."/>
            <person name="Ribeiro T.G."/>
            <person name="Peixe L."/>
        </authorList>
    </citation>
    <scope>NUCLEOTIDE SEQUENCE</scope>
    <source>
        <strain evidence="1">C8Ua_172</strain>
    </source>
</reference>
<name>A0A9X3LRV3_9CORY</name>
<keyword evidence="2" id="KW-1185">Reference proteome</keyword>
<dbReference type="EMBL" id="JAKMUS010000001">
    <property type="protein sequence ID" value="MCZ9293096.1"/>
    <property type="molecule type" value="Genomic_DNA"/>
</dbReference>
<evidence type="ECO:0000313" key="1">
    <source>
        <dbReference type="EMBL" id="MCZ9293096.1"/>
    </source>
</evidence>
<gene>
    <name evidence="1" type="ORF">L8U60_01165</name>
</gene>
<protein>
    <recommendedName>
        <fullName evidence="3">PPE family protein</fullName>
    </recommendedName>
</protein>
<dbReference type="RefSeq" id="WP_269964549.1">
    <property type="nucleotide sequence ID" value="NZ_JAKMUS010000001.1"/>
</dbReference>
<dbReference type="Proteomes" id="UP001146468">
    <property type="component" value="Unassembled WGS sequence"/>
</dbReference>
<organism evidence="1 2">
    <name type="scientific">Corynebacterium meitnerae</name>
    <dbReference type="NCBI Taxonomy" id="2913498"/>
    <lineage>
        <taxon>Bacteria</taxon>
        <taxon>Bacillati</taxon>
        <taxon>Actinomycetota</taxon>
        <taxon>Actinomycetes</taxon>
        <taxon>Mycobacteriales</taxon>
        <taxon>Corynebacteriaceae</taxon>
        <taxon>Corynebacterium</taxon>
    </lineage>
</organism>
<proteinExistence type="predicted"/>
<comment type="caution">
    <text evidence="1">The sequence shown here is derived from an EMBL/GenBank/DDBJ whole genome shotgun (WGS) entry which is preliminary data.</text>
</comment>
<dbReference type="AlphaFoldDB" id="A0A9X3LRV3"/>
<evidence type="ECO:0008006" key="3">
    <source>
        <dbReference type="Google" id="ProtNLM"/>
    </source>
</evidence>